<dbReference type="Proteomes" id="UP000814140">
    <property type="component" value="Unassembled WGS sequence"/>
</dbReference>
<accession>A0ACB8SP72</accession>
<comment type="caution">
    <text evidence="1">The sequence shown here is derived from an EMBL/GenBank/DDBJ whole genome shotgun (WGS) entry which is preliminary data.</text>
</comment>
<evidence type="ECO:0000313" key="1">
    <source>
        <dbReference type="EMBL" id="KAI0057895.1"/>
    </source>
</evidence>
<protein>
    <submittedName>
        <fullName evidence="1">Uncharacterized protein</fullName>
    </submittedName>
</protein>
<reference evidence="1" key="1">
    <citation type="submission" date="2021-03" db="EMBL/GenBank/DDBJ databases">
        <authorList>
            <consortium name="DOE Joint Genome Institute"/>
            <person name="Ahrendt S."/>
            <person name="Looney B.P."/>
            <person name="Miyauchi S."/>
            <person name="Morin E."/>
            <person name="Drula E."/>
            <person name="Courty P.E."/>
            <person name="Chicoki N."/>
            <person name="Fauchery L."/>
            <person name="Kohler A."/>
            <person name="Kuo A."/>
            <person name="Labutti K."/>
            <person name="Pangilinan J."/>
            <person name="Lipzen A."/>
            <person name="Riley R."/>
            <person name="Andreopoulos W."/>
            <person name="He G."/>
            <person name="Johnson J."/>
            <person name="Barry K.W."/>
            <person name="Grigoriev I.V."/>
            <person name="Nagy L."/>
            <person name="Hibbett D."/>
            <person name="Henrissat B."/>
            <person name="Matheny P.B."/>
            <person name="Labbe J."/>
            <person name="Martin F."/>
        </authorList>
    </citation>
    <scope>NUCLEOTIDE SEQUENCE</scope>
    <source>
        <strain evidence="1">HHB10654</strain>
    </source>
</reference>
<keyword evidence="2" id="KW-1185">Reference proteome</keyword>
<organism evidence="1 2">
    <name type="scientific">Artomyces pyxidatus</name>
    <dbReference type="NCBI Taxonomy" id="48021"/>
    <lineage>
        <taxon>Eukaryota</taxon>
        <taxon>Fungi</taxon>
        <taxon>Dikarya</taxon>
        <taxon>Basidiomycota</taxon>
        <taxon>Agaricomycotina</taxon>
        <taxon>Agaricomycetes</taxon>
        <taxon>Russulales</taxon>
        <taxon>Auriscalpiaceae</taxon>
        <taxon>Artomyces</taxon>
    </lineage>
</organism>
<sequence>MRRASCRASCSTCSGGPLHHGRTPDGSKRVPRHALRLPRTPTRPAEIPAAPTPRGRALRPAREQTQTR</sequence>
<name>A0ACB8SP72_9AGAM</name>
<proteinExistence type="predicted"/>
<evidence type="ECO:0000313" key="2">
    <source>
        <dbReference type="Proteomes" id="UP000814140"/>
    </source>
</evidence>
<reference evidence="1" key="2">
    <citation type="journal article" date="2022" name="New Phytol.">
        <title>Evolutionary transition to the ectomycorrhizal habit in the genomes of a hyperdiverse lineage of mushroom-forming fungi.</title>
        <authorList>
            <person name="Looney B."/>
            <person name="Miyauchi S."/>
            <person name="Morin E."/>
            <person name="Drula E."/>
            <person name="Courty P.E."/>
            <person name="Kohler A."/>
            <person name="Kuo A."/>
            <person name="LaButti K."/>
            <person name="Pangilinan J."/>
            <person name="Lipzen A."/>
            <person name="Riley R."/>
            <person name="Andreopoulos W."/>
            <person name="He G."/>
            <person name="Johnson J."/>
            <person name="Nolan M."/>
            <person name="Tritt A."/>
            <person name="Barry K.W."/>
            <person name="Grigoriev I.V."/>
            <person name="Nagy L.G."/>
            <person name="Hibbett D."/>
            <person name="Henrissat B."/>
            <person name="Matheny P.B."/>
            <person name="Labbe J."/>
            <person name="Martin F.M."/>
        </authorList>
    </citation>
    <scope>NUCLEOTIDE SEQUENCE</scope>
    <source>
        <strain evidence="1">HHB10654</strain>
    </source>
</reference>
<gene>
    <name evidence="1" type="ORF">BV25DRAFT_1830645</name>
</gene>
<dbReference type="EMBL" id="MU277241">
    <property type="protein sequence ID" value="KAI0057895.1"/>
    <property type="molecule type" value="Genomic_DNA"/>
</dbReference>